<organism evidence="7 8">
    <name type="scientific">Geodia barretti</name>
    <name type="common">Barrett's horny sponge</name>
    <dbReference type="NCBI Taxonomy" id="519541"/>
    <lineage>
        <taxon>Eukaryota</taxon>
        <taxon>Metazoa</taxon>
        <taxon>Porifera</taxon>
        <taxon>Demospongiae</taxon>
        <taxon>Heteroscleromorpha</taxon>
        <taxon>Tetractinellida</taxon>
        <taxon>Astrophorina</taxon>
        <taxon>Geodiidae</taxon>
        <taxon>Geodia</taxon>
    </lineage>
</organism>
<accession>A0AA35X1B2</accession>
<dbReference type="PANTHER" id="PTHR30482:SF10">
    <property type="entry name" value="HIGH-AFFINITY BRANCHED-CHAIN AMINO ACID TRANSPORT PROTEIN BRAE"/>
    <property type="match status" value="1"/>
</dbReference>
<reference evidence="7" key="1">
    <citation type="submission" date="2023-03" db="EMBL/GenBank/DDBJ databases">
        <authorList>
            <person name="Steffen K."/>
            <person name="Cardenas P."/>
        </authorList>
    </citation>
    <scope>NUCLEOTIDE SEQUENCE</scope>
</reference>
<dbReference type="EMBL" id="CASHTH010003112">
    <property type="protein sequence ID" value="CAI8040494.1"/>
    <property type="molecule type" value="Genomic_DNA"/>
</dbReference>
<feature type="transmembrane region" description="Helical" evidence="6">
    <location>
        <begin position="124"/>
        <end position="143"/>
    </location>
</feature>
<keyword evidence="3 6" id="KW-0812">Transmembrane</keyword>
<evidence type="ECO:0000256" key="5">
    <source>
        <dbReference type="ARBA" id="ARBA00023136"/>
    </source>
</evidence>
<feature type="transmembrane region" description="Helical" evidence="6">
    <location>
        <begin position="284"/>
        <end position="303"/>
    </location>
</feature>
<keyword evidence="5 6" id="KW-0472">Membrane</keyword>
<feature type="transmembrane region" description="Helical" evidence="6">
    <location>
        <begin position="214"/>
        <end position="238"/>
    </location>
</feature>
<evidence type="ECO:0000313" key="7">
    <source>
        <dbReference type="EMBL" id="CAI8040494.1"/>
    </source>
</evidence>
<dbReference type="CDD" id="cd06581">
    <property type="entry name" value="TM_PBP1_LivM_like"/>
    <property type="match status" value="1"/>
</dbReference>
<name>A0AA35X1B2_GEOBA</name>
<sequence length="324" mass="33458">MGSVRQGLLAVEPSSQRRRLLLGAAAVAAVAAVGPLLIANPYASRLAQLLFLNILLASAWNMVGGFAGQISFGNSSLFGVGAYATSMLWLAGVHPFLTLPAAALLAALFGVAWGWPCLRLRGPYFAIATIGVAEATRIVVNQVEVAGGASGLTLPLEEDLGPVLLYGLGAVLAVAAVLLSSAVRRSRLGLGLIALREDARAAAASGVDIARQQVTVFAIAAALTGLGGGYYALFTLYVVPEKVFGFDLSISLVLMVLVGGIGTVMGPVLGAAIFLFLEQFVLVSLPDVHLAAFGALLIFIVLMEPRGVAPRLAQLGALIRKRMG</sequence>
<dbReference type="InterPro" id="IPR001851">
    <property type="entry name" value="ABC_transp_permease"/>
</dbReference>
<dbReference type="GO" id="GO:0005886">
    <property type="term" value="C:plasma membrane"/>
    <property type="evidence" value="ECO:0007669"/>
    <property type="project" value="UniProtKB-SubCell"/>
</dbReference>
<evidence type="ECO:0000313" key="8">
    <source>
        <dbReference type="Proteomes" id="UP001174909"/>
    </source>
</evidence>
<keyword evidence="2" id="KW-1003">Cell membrane</keyword>
<feature type="transmembrane region" description="Helical" evidence="6">
    <location>
        <begin position="46"/>
        <end position="67"/>
    </location>
</feature>
<dbReference type="PROSITE" id="PS51318">
    <property type="entry name" value="TAT"/>
    <property type="match status" value="1"/>
</dbReference>
<dbReference type="AlphaFoldDB" id="A0AA35X1B2"/>
<evidence type="ECO:0000256" key="3">
    <source>
        <dbReference type="ARBA" id="ARBA00022692"/>
    </source>
</evidence>
<evidence type="ECO:0000256" key="1">
    <source>
        <dbReference type="ARBA" id="ARBA00004651"/>
    </source>
</evidence>
<dbReference type="Pfam" id="PF02653">
    <property type="entry name" value="BPD_transp_2"/>
    <property type="match status" value="1"/>
</dbReference>
<comment type="subcellular location">
    <subcellularLocation>
        <location evidence="1">Cell membrane</location>
        <topology evidence="1">Multi-pass membrane protein</topology>
    </subcellularLocation>
</comment>
<comment type="caution">
    <text evidence="7">The sequence shown here is derived from an EMBL/GenBank/DDBJ whole genome shotgun (WGS) entry which is preliminary data.</text>
</comment>
<feature type="transmembrane region" description="Helical" evidence="6">
    <location>
        <begin position="250"/>
        <end position="277"/>
    </location>
</feature>
<evidence type="ECO:0000256" key="6">
    <source>
        <dbReference type="SAM" id="Phobius"/>
    </source>
</evidence>
<evidence type="ECO:0000256" key="2">
    <source>
        <dbReference type="ARBA" id="ARBA00022475"/>
    </source>
</evidence>
<keyword evidence="4 6" id="KW-1133">Transmembrane helix</keyword>
<protein>
    <submittedName>
        <fullName evidence="7">High-affinity branched-chain amino acid transport system permease protein BraE</fullName>
    </submittedName>
</protein>
<keyword evidence="8" id="KW-1185">Reference proteome</keyword>
<feature type="transmembrane region" description="Helical" evidence="6">
    <location>
        <begin position="87"/>
        <end position="112"/>
    </location>
</feature>
<dbReference type="Proteomes" id="UP001174909">
    <property type="component" value="Unassembled WGS sequence"/>
</dbReference>
<evidence type="ECO:0000256" key="4">
    <source>
        <dbReference type="ARBA" id="ARBA00022989"/>
    </source>
</evidence>
<dbReference type="InterPro" id="IPR006311">
    <property type="entry name" value="TAT_signal"/>
</dbReference>
<dbReference type="GO" id="GO:0015658">
    <property type="term" value="F:branched-chain amino acid transmembrane transporter activity"/>
    <property type="evidence" value="ECO:0007669"/>
    <property type="project" value="InterPro"/>
</dbReference>
<feature type="transmembrane region" description="Helical" evidence="6">
    <location>
        <begin position="20"/>
        <end position="39"/>
    </location>
</feature>
<proteinExistence type="predicted"/>
<dbReference type="PANTHER" id="PTHR30482">
    <property type="entry name" value="HIGH-AFFINITY BRANCHED-CHAIN AMINO ACID TRANSPORT SYSTEM PERMEASE"/>
    <property type="match status" value="1"/>
</dbReference>
<gene>
    <name evidence="7" type="ORF">GBAR_LOCUS22557</name>
</gene>
<feature type="transmembrane region" description="Helical" evidence="6">
    <location>
        <begin position="163"/>
        <end position="183"/>
    </location>
</feature>
<dbReference type="InterPro" id="IPR043428">
    <property type="entry name" value="LivM-like"/>
</dbReference>